<evidence type="ECO:0000256" key="1">
    <source>
        <dbReference type="ARBA" id="ARBA00023125"/>
    </source>
</evidence>
<protein>
    <submittedName>
        <fullName evidence="3">Putative transcriptional regulator</fullName>
    </submittedName>
</protein>
<organism evidence="3 5">
    <name type="scientific">Candidatus Regiella insecticola</name>
    <dbReference type="NCBI Taxonomy" id="138073"/>
    <lineage>
        <taxon>Bacteria</taxon>
        <taxon>Pseudomonadati</taxon>
        <taxon>Pseudomonadota</taxon>
        <taxon>Gammaproteobacteria</taxon>
        <taxon>Enterobacterales</taxon>
        <taxon>Enterobacteriaceae</taxon>
        <taxon>aphid secondary symbionts</taxon>
        <taxon>Candidatus Regiella</taxon>
    </lineage>
</organism>
<dbReference type="Proteomes" id="UP000504714">
    <property type="component" value="Unassembled WGS sequence"/>
</dbReference>
<dbReference type="GO" id="GO:0006355">
    <property type="term" value="P:regulation of DNA-templated transcription"/>
    <property type="evidence" value="ECO:0007669"/>
    <property type="project" value="InterPro"/>
</dbReference>
<proteinExistence type="predicted"/>
<accession>A0A6L2ZRS3</accession>
<feature type="domain" description="HTH luxR-type" evidence="2">
    <location>
        <begin position="155"/>
        <end position="212"/>
    </location>
</feature>
<comment type="caution">
    <text evidence="3">The sequence shown here is derived from an EMBL/GenBank/DDBJ whole genome shotgun (WGS) entry which is preliminary data.</text>
</comment>
<dbReference type="SMART" id="SM00421">
    <property type="entry name" value="HTH_LUXR"/>
    <property type="match status" value="1"/>
</dbReference>
<gene>
    <name evidence="3" type="ORF">RINTU1_35640</name>
    <name evidence="4" type="ORF">RINTU1_35810</name>
</gene>
<evidence type="ECO:0000313" key="3">
    <source>
        <dbReference type="EMBL" id="GFN47463.1"/>
    </source>
</evidence>
<dbReference type="InterPro" id="IPR000792">
    <property type="entry name" value="Tscrpt_reg_LuxR_C"/>
</dbReference>
<dbReference type="RefSeq" id="WP_176488903.1">
    <property type="nucleotide sequence ID" value="NZ_BLXO01000013.1"/>
</dbReference>
<dbReference type="InterPro" id="IPR016032">
    <property type="entry name" value="Sig_transdc_resp-reg_C-effctor"/>
</dbReference>
<dbReference type="AlphaFoldDB" id="A0A6L2ZRS3"/>
<name>A0A6L2ZRS3_9ENTR</name>
<dbReference type="SUPFAM" id="SSF55785">
    <property type="entry name" value="PYP-like sensor domain (PAS domain)"/>
    <property type="match status" value="1"/>
</dbReference>
<dbReference type="InterPro" id="IPR013656">
    <property type="entry name" value="PAS_4"/>
</dbReference>
<evidence type="ECO:0000259" key="2">
    <source>
        <dbReference type="SMART" id="SM00421"/>
    </source>
</evidence>
<dbReference type="GO" id="GO:0003677">
    <property type="term" value="F:DNA binding"/>
    <property type="evidence" value="ECO:0007669"/>
    <property type="project" value="UniProtKB-KW"/>
</dbReference>
<evidence type="ECO:0000313" key="4">
    <source>
        <dbReference type="EMBL" id="GFN47483.1"/>
    </source>
</evidence>
<keyword evidence="1" id="KW-0238">DNA-binding</keyword>
<dbReference type="Gene3D" id="3.30.450.20">
    <property type="entry name" value="PAS domain"/>
    <property type="match status" value="1"/>
</dbReference>
<dbReference type="SUPFAM" id="SSF46894">
    <property type="entry name" value="C-terminal effector domain of the bipartite response regulators"/>
    <property type="match status" value="1"/>
</dbReference>
<dbReference type="Pfam" id="PF00196">
    <property type="entry name" value="GerE"/>
    <property type="match status" value="1"/>
</dbReference>
<evidence type="ECO:0000313" key="5">
    <source>
        <dbReference type="Proteomes" id="UP000504714"/>
    </source>
</evidence>
<dbReference type="Pfam" id="PF08448">
    <property type="entry name" value="PAS_4"/>
    <property type="match status" value="1"/>
</dbReference>
<dbReference type="InterPro" id="IPR036388">
    <property type="entry name" value="WH-like_DNA-bd_sf"/>
</dbReference>
<dbReference type="InterPro" id="IPR035965">
    <property type="entry name" value="PAS-like_dom_sf"/>
</dbReference>
<sequence length="241" mass="27834">MKTDNNVQYTADEISKQLILLCESSTDPWGIKDNESRYLYANKAWFELLNLPANFRLKGRLDSDIPHPSAKFACYFQEHDRQVRETQQSLSSLNIHPYGRRKQIVQPYICEKFPLYNEKGKCIGIIFHSRKCAFFSALQCINGELPNLPVFHSTKKLFSKKELEVIFFALYSLSAKEIAKKLHLSHRTIENTLQKIYRKAGINCLNQLITFCKTKGLDNYIPPQRLPIGSQLIDVGVKFLS</sequence>
<dbReference type="EMBL" id="BLXO01000014">
    <property type="protein sequence ID" value="GFN47483.1"/>
    <property type="molecule type" value="Genomic_DNA"/>
</dbReference>
<dbReference type="Gene3D" id="1.10.10.10">
    <property type="entry name" value="Winged helix-like DNA-binding domain superfamily/Winged helix DNA-binding domain"/>
    <property type="match status" value="1"/>
</dbReference>
<dbReference type="EMBL" id="BLXO01000013">
    <property type="protein sequence ID" value="GFN47463.1"/>
    <property type="molecule type" value="Genomic_DNA"/>
</dbReference>
<reference evidence="3 5" key="1">
    <citation type="submission" date="2020-06" db="EMBL/GenBank/DDBJ databases">
        <title>The genome sequence of Candidatus Regiella insecticola strain Tut.</title>
        <authorList>
            <person name="Nikoh N."/>
            <person name="Tsuchida T."/>
            <person name="Koga R."/>
            <person name="Oshima K."/>
            <person name="Hattori M."/>
            <person name="Fukatsu T."/>
        </authorList>
    </citation>
    <scope>NUCLEOTIDE SEQUENCE [LARGE SCALE GENOMIC DNA]</scope>
    <source>
        <strain evidence="3 5">Tut</strain>
    </source>
</reference>